<gene>
    <name evidence="1" type="ORF">BEL05_12515</name>
</gene>
<accession>A0A1E5IWT0</accession>
<dbReference type="Proteomes" id="UP000095230">
    <property type="component" value="Unassembled WGS sequence"/>
</dbReference>
<sequence>MTISLNQRSNPYQVDVSRFLALCTRNYFNMLRWLPAECEQGECWQVEGDFGCLDVKLLENTQYTQLVEIKRHVEASQYIDTPKVVVRVYHDAKLAEVLTSRQIYRLRAVYDYPNIRMYHRDEKYQVNAFLEELLKIDNHARVICQSAS</sequence>
<dbReference type="InterPro" id="IPR009659">
    <property type="entry name" value="DUF1249"/>
</dbReference>
<dbReference type="AlphaFoldDB" id="A0A1E5IWT0"/>
<dbReference type="Pfam" id="PF06853">
    <property type="entry name" value="DUF1249"/>
    <property type="match status" value="1"/>
</dbReference>
<evidence type="ECO:0000313" key="1">
    <source>
        <dbReference type="EMBL" id="OEG74985.1"/>
    </source>
</evidence>
<organism evidence="1 2">
    <name type="scientific">Shewanella colwelliana</name>
    <name type="common">Alteromonas colwelliana</name>
    <dbReference type="NCBI Taxonomy" id="23"/>
    <lineage>
        <taxon>Bacteria</taxon>
        <taxon>Pseudomonadati</taxon>
        <taxon>Pseudomonadota</taxon>
        <taxon>Gammaproteobacteria</taxon>
        <taxon>Alteromonadales</taxon>
        <taxon>Shewanellaceae</taxon>
        <taxon>Shewanella</taxon>
    </lineage>
</organism>
<proteinExistence type="predicted"/>
<reference evidence="1 2" key="1">
    <citation type="submission" date="2016-07" db="EMBL/GenBank/DDBJ databases">
        <title>Whole-genome of two Shewanella species isolated from a digestive organ of sea cucumber Apostichopus japonicus Selenka 1867.</title>
        <authorList>
            <person name="Hong H.-H."/>
            <person name="Choi H."/>
            <person name="Cheon S."/>
            <person name="Oh J.-S."/>
            <person name="Lee H.-G."/>
            <person name="Park C."/>
        </authorList>
    </citation>
    <scope>NUCLEOTIDE SEQUENCE [LARGE SCALE GENOMIC DNA]</scope>
    <source>
        <strain evidence="1 2">CSB03KR</strain>
    </source>
</reference>
<name>A0A1E5IWT0_SHECO</name>
<dbReference type="PANTHER" id="PTHR38774">
    <property type="entry name" value="CYTOPLASMIC PROTEIN-RELATED"/>
    <property type="match status" value="1"/>
</dbReference>
<dbReference type="EMBL" id="MCBT01000013">
    <property type="protein sequence ID" value="OEG74985.1"/>
    <property type="molecule type" value="Genomic_DNA"/>
</dbReference>
<dbReference type="PANTHER" id="PTHR38774:SF1">
    <property type="entry name" value="CYTOPLASMIC PROTEIN"/>
    <property type="match status" value="1"/>
</dbReference>
<protein>
    <recommendedName>
        <fullName evidence="3">Dehydrogenase</fullName>
    </recommendedName>
</protein>
<comment type="caution">
    <text evidence="1">The sequence shown here is derived from an EMBL/GenBank/DDBJ whole genome shotgun (WGS) entry which is preliminary data.</text>
</comment>
<evidence type="ECO:0000313" key="2">
    <source>
        <dbReference type="Proteomes" id="UP000095230"/>
    </source>
</evidence>
<dbReference type="OrthoDB" id="9793663at2"/>
<evidence type="ECO:0008006" key="3">
    <source>
        <dbReference type="Google" id="ProtNLM"/>
    </source>
</evidence>
<dbReference type="STRING" id="23.BEL05_12515"/>
<dbReference type="RefSeq" id="WP_028764470.1">
    <property type="nucleotide sequence ID" value="NZ_BPEU01000004.1"/>
</dbReference>